<feature type="transmembrane region" description="Helical" evidence="7">
    <location>
        <begin position="396"/>
        <end position="415"/>
    </location>
</feature>
<dbReference type="SUPFAM" id="SSF57701">
    <property type="entry name" value="Zn2/Cys6 DNA-binding domain"/>
    <property type="match status" value="1"/>
</dbReference>
<gene>
    <name evidence="9" type="ORF">Rhopal_000043-T1</name>
</gene>
<dbReference type="Gene3D" id="4.10.240.10">
    <property type="entry name" value="Zn(2)-C6 fungal-type DNA-binding domain"/>
    <property type="match status" value="1"/>
</dbReference>
<dbReference type="SMART" id="SM00066">
    <property type="entry name" value="GAL4"/>
    <property type="match status" value="1"/>
</dbReference>
<dbReference type="Pfam" id="PF07690">
    <property type="entry name" value="MFS_1"/>
    <property type="match status" value="1"/>
</dbReference>
<evidence type="ECO:0000313" key="10">
    <source>
        <dbReference type="Proteomes" id="UP001342314"/>
    </source>
</evidence>
<proteinExistence type="predicted"/>
<keyword evidence="10" id="KW-1185">Reference proteome</keyword>
<evidence type="ECO:0000256" key="6">
    <source>
        <dbReference type="SAM" id="MobiDB-lite"/>
    </source>
</evidence>
<dbReference type="PANTHER" id="PTHR43791">
    <property type="entry name" value="PERMEASE-RELATED"/>
    <property type="match status" value="1"/>
</dbReference>
<name>A0AAV5GEM6_9BASI</name>
<dbReference type="EMBL" id="BQKY01000001">
    <property type="protein sequence ID" value="GJN87098.1"/>
    <property type="molecule type" value="Genomic_DNA"/>
</dbReference>
<feature type="transmembrane region" description="Helical" evidence="7">
    <location>
        <begin position="208"/>
        <end position="228"/>
    </location>
</feature>
<feature type="region of interest" description="Disordered" evidence="6">
    <location>
        <begin position="555"/>
        <end position="574"/>
    </location>
</feature>
<comment type="subcellular location">
    <subcellularLocation>
        <location evidence="1">Membrane</location>
        <topology evidence="1">Multi-pass membrane protein</topology>
    </subcellularLocation>
</comment>
<keyword evidence="3 7" id="KW-0812">Transmembrane</keyword>
<evidence type="ECO:0000256" key="4">
    <source>
        <dbReference type="ARBA" id="ARBA00022989"/>
    </source>
</evidence>
<dbReference type="FunFam" id="1.20.1250.20:FF:000018">
    <property type="entry name" value="MFS transporter permease"/>
    <property type="match status" value="1"/>
</dbReference>
<dbReference type="GO" id="GO:0022857">
    <property type="term" value="F:transmembrane transporter activity"/>
    <property type="evidence" value="ECO:0007669"/>
    <property type="project" value="InterPro"/>
</dbReference>
<evidence type="ECO:0000256" key="2">
    <source>
        <dbReference type="ARBA" id="ARBA00022448"/>
    </source>
</evidence>
<accession>A0AAV5GEM6</accession>
<evidence type="ECO:0000313" key="9">
    <source>
        <dbReference type="EMBL" id="GJN87098.1"/>
    </source>
</evidence>
<keyword evidence="4 7" id="KW-1133">Transmembrane helix</keyword>
<reference evidence="9 10" key="1">
    <citation type="submission" date="2021-12" db="EMBL/GenBank/DDBJ databases">
        <title>High titer production of polyol ester of fatty acids by Rhodotorula paludigena BS15 towards product separation-free biomass refinery.</title>
        <authorList>
            <person name="Mano J."/>
            <person name="Ono H."/>
            <person name="Tanaka T."/>
            <person name="Naito K."/>
            <person name="Sushida H."/>
            <person name="Ike M."/>
            <person name="Tokuyasu K."/>
            <person name="Kitaoka M."/>
        </authorList>
    </citation>
    <scope>NUCLEOTIDE SEQUENCE [LARGE SCALE GENOMIC DNA]</scope>
    <source>
        <strain evidence="9 10">BS15</strain>
    </source>
</reference>
<evidence type="ECO:0000256" key="5">
    <source>
        <dbReference type="ARBA" id="ARBA00023136"/>
    </source>
</evidence>
<dbReference type="GO" id="GO:0000981">
    <property type="term" value="F:DNA-binding transcription factor activity, RNA polymerase II-specific"/>
    <property type="evidence" value="ECO:0007669"/>
    <property type="project" value="InterPro"/>
</dbReference>
<feature type="transmembrane region" description="Helical" evidence="7">
    <location>
        <begin position="277"/>
        <end position="300"/>
    </location>
</feature>
<dbReference type="InterPro" id="IPR036864">
    <property type="entry name" value="Zn2-C6_fun-type_DNA-bd_sf"/>
</dbReference>
<dbReference type="InterPro" id="IPR011701">
    <property type="entry name" value="MFS"/>
</dbReference>
<feature type="transmembrane region" description="Helical" evidence="7">
    <location>
        <begin position="320"/>
        <end position="338"/>
    </location>
</feature>
<feature type="transmembrane region" description="Helical" evidence="7">
    <location>
        <begin position="345"/>
        <end position="363"/>
    </location>
</feature>
<dbReference type="SUPFAM" id="SSF103473">
    <property type="entry name" value="MFS general substrate transporter"/>
    <property type="match status" value="1"/>
</dbReference>
<feature type="transmembrane region" description="Helical" evidence="7">
    <location>
        <begin position="171"/>
        <end position="196"/>
    </location>
</feature>
<keyword evidence="2" id="KW-0813">Transport</keyword>
<dbReference type="CDD" id="cd00067">
    <property type="entry name" value="GAL4"/>
    <property type="match status" value="1"/>
</dbReference>
<sequence>MSFTSDRNYLAEKAEELQIEEAKAPARVAVSKEEMRLVRKIDFIFGPIAYIAYLMTFIDRAAIGNARIAGLEADLGLTGYQFNISLTVFYIFYALFEMPSNIVCKWMGARIWIPLQIFLFGIITLCTAFIQNFGQLIAVRVLLGLAEAGVLPALAFVLSRFYKPDELVLRIAFCVSAAALAGGFGGLLASGFISIGEIGSLGVEWRNIFLFEGLITLVVGVLCACFAVSGPSDAWWLTAEERELAVSRLNRAHEGNATGAKVHGDMRSVLRYLRTPVPWICSFGYLSTNVAVQGVSLFSPTILRSMYPGMSTVAIQLRSVPPYVVAWFWTIGLAYASTRFNRRGIILLIAVPFSIVGYAIFVGTDMADSSARYGGIFLNIMGIPSDAPNYYTGNSMELGFCSFQLLLVIGLLVYIKRENYKRSAGGRDYRLDSKDGIAARAQSALNRLNELIDAEEALVHNRAQKRSAAKQNAAVAGAGGETATRSCSACRRHKSKCVPSDVPDKCVRCIELGKACVYPGVRNRGAGKRLSKNHRALLSIKRDLEAVLAGDDGTDVLDGSSDGEDDGHSYAAGSIAGNDEADTQLLSNPLALLAHSTAGSTSAAARSSTLQRSLIADLTRSETSRAEEPVQAGLLTATDFKRLISLYFTSLRPFMQLLDPQLHTPDWLRLNSPFLATCLAFVSSTFDPLSAHQTEALKIHALELATKIYSAGLKSLEILQAFYVLSHWSPPTSDPSEERAWSWLWDAV</sequence>
<organism evidence="9 10">
    <name type="scientific">Rhodotorula paludigena</name>
    <dbReference type="NCBI Taxonomy" id="86838"/>
    <lineage>
        <taxon>Eukaryota</taxon>
        <taxon>Fungi</taxon>
        <taxon>Dikarya</taxon>
        <taxon>Basidiomycota</taxon>
        <taxon>Pucciniomycotina</taxon>
        <taxon>Microbotryomycetes</taxon>
        <taxon>Sporidiobolales</taxon>
        <taxon>Sporidiobolaceae</taxon>
        <taxon>Rhodotorula</taxon>
    </lineage>
</organism>
<evidence type="ECO:0000259" key="8">
    <source>
        <dbReference type="PROSITE" id="PS50048"/>
    </source>
</evidence>
<feature type="domain" description="Zn(2)-C6 fungal-type" evidence="8">
    <location>
        <begin position="486"/>
        <end position="518"/>
    </location>
</feature>
<dbReference type="GO" id="GO:0008270">
    <property type="term" value="F:zinc ion binding"/>
    <property type="evidence" value="ECO:0007669"/>
    <property type="project" value="InterPro"/>
</dbReference>
<feature type="transmembrane region" description="Helical" evidence="7">
    <location>
        <begin position="41"/>
        <end position="58"/>
    </location>
</feature>
<dbReference type="InterPro" id="IPR036259">
    <property type="entry name" value="MFS_trans_sf"/>
</dbReference>
<evidence type="ECO:0000256" key="3">
    <source>
        <dbReference type="ARBA" id="ARBA00022692"/>
    </source>
</evidence>
<evidence type="ECO:0000256" key="1">
    <source>
        <dbReference type="ARBA" id="ARBA00004141"/>
    </source>
</evidence>
<dbReference type="InterPro" id="IPR001138">
    <property type="entry name" value="Zn2Cys6_DnaBD"/>
</dbReference>
<dbReference type="PANTHER" id="PTHR43791:SF48">
    <property type="entry name" value="TRANSPORTER, PUTATIVE (AFU_ORTHOLOGUE AFUA_4G01000)-RELATED"/>
    <property type="match status" value="1"/>
</dbReference>
<evidence type="ECO:0000256" key="7">
    <source>
        <dbReference type="SAM" id="Phobius"/>
    </source>
</evidence>
<dbReference type="PROSITE" id="PS50048">
    <property type="entry name" value="ZN2_CY6_FUNGAL_2"/>
    <property type="match status" value="1"/>
</dbReference>
<feature type="transmembrane region" description="Helical" evidence="7">
    <location>
        <begin position="136"/>
        <end position="159"/>
    </location>
</feature>
<comment type="caution">
    <text evidence="9">The sequence shown here is derived from an EMBL/GenBank/DDBJ whole genome shotgun (WGS) entry which is preliminary data.</text>
</comment>
<dbReference type="Gene3D" id="1.20.1250.20">
    <property type="entry name" value="MFS general substrate transporter like domains"/>
    <property type="match status" value="1"/>
</dbReference>
<feature type="transmembrane region" description="Helical" evidence="7">
    <location>
        <begin position="108"/>
        <end position="130"/>
    </location>
</feature>
<dbReference type="PROSITE" id="PS00463">
    <property type="entry name" value="ZN2_CY6_FUNGAL_1"/>
    <property type="match status" value="1"/>
</dbReference>
<keyword evidence="5 7" id="KW-0472">Membrane</keyword>
<feature type="transmembrane region" description="Helical" evidence="7">
    <location>
        <begin position="78"/>
        <end position="96"/>
    </location>
</feature>
<dbReference type="GO" id="GO:0016020">
    <property type="term" value="C:membrane"/>
    <property type="evidence" value="ECO:0007669"/>
    <property type="project" value="UniProtKB-SubCell"/>
</dbReference>
<dbReference type="Proteomes" id="UP001342314">
    <property type="component" value="Unassembled WGS sequence"/>
</dbReference>
<dbReference type="AlphaFoldDB" id="A0AAV5GEM6"/>
<protein>
    <recommendedName>
        <fullName evidence="8">Zn(2)-C6 fungal-type domain-containing protein</fullName>
    </recommendedName>
</protein>